<proteinExistence type="predicted"/>
<organism evidence="5 6">
    <name type="scientific">Cupriavidus metallidurans</name>
    <dbReference type="NCBI Taxonomy" id="119219"/>
    <lineage>
        <taxon>Bacteria</taxon>
        <taxon>Pseudomonadati</taxon>
        <taxon>Pseudomonadota</taxon>
        <taxon>Betaproteobacteria</taxon>
        <taxon>Burkholderiales</taxon>
        <taxon>Burkholderiaceae</taxon>
        <taxon>Cupriavidus</taxon>
    </lineage>
</organism>
<evidence type="ECO:0000313" key="6">
    <source>
        <dbReference type="Proteomes" id="UP000253772"/>
    </source>
</evidence>
<dbReference type="PANTHER" id="PTHR37418:SF2">
    <property type="entry name" value="3-KETO-5-AMINOHEXANOATE CLEAVAGE ENZYME"/>
    <property type="match status" value="1"/>
</dbReference>
<protein>
    <submittedName>
        <fullName evidence="5">3-keto-5-aminohexanoate cleavage protein</fullName>
    </submittedName>
</protein>
<dbReference type="Gene3D" id="3.20.20.70">
    <property type="entry name" value="Aldolase class I"/>
    <property type="match status" value="1"/>
</dbReference>
<dbReference type="InterPro" id="IPR013785">
    <property type="entry name" value="Aldolase_TIM"/>
</dbReference>
<dbReference type="PANTHER" id="PTHR37418">
    <property type="entry name" value="3-KETO-5-AMINOHEXANOATE CLEAVAGE ENZYME-RELATED"/>
    <property type="match status" value="1"/>
</dbReference>
<keyword evidence="2" id="KW-0808">Transferase</keyword>
<dbReference type="GO" id="GO:0046872">
    <property type="term" value="F:metal ion binding"/>
    <property type="evidence" value="ECO:0007669"/>
    <property type="project" value="UniProtKB-KW"/>
</dbReference>
<sequence>MPNQNPVATADTLRRPFALAVAPNGARKTHADHACLPITPDELAQCARECVDAGAAMIHLHVRKADATHSLEVADYEPAIAAVRKAVGNALVLQLTTEAVGIYQPAQQIATVRALRPEAASVAVRELVPNAAALPAAAEFFQWMHREHVVAQYILYDADDVRRYAALRESGAIPAGRHWVLFVLGRYSAGQKSSPADLLPFLAAWRETGLDQSGVEWAVCAFGKQEADCAATAVMLGGHARIGFENNMTLPDGAMAPDNAALLQAVRTPLVALGYASMTADVLRERFAG</sequence>
<dbReference type="Proteomes" id="UP000253772">
    <property type="component" value="Chromosome c1"/>
</dbReference>
<comment type="cofactor">
    <cofactor evidence="1">
        <name>Zn(2+)</name>
        <dbReference type="ChEBI" id="CHEBI:29105"/>
    </cofactor>
</comment>
<evidence type="ECO:0000256" key="3">
    <source>
        <dbReference type="ARBA" id="ARBA00022723"/>
    </source>
</evidence>
<name>A0A482IIG3_9BURK</name>
<dbReference type="InterPro" id="IPR008567">
    <property type="entry name" value="BKACE"/>
</dbReference>
<dbReference type="OrthoDB" id="9155960at2"/>
<dbReference type="GO" id="GO:0043720">
    <property type="term" value="F:3-keto-5-aminohexanoate cleavage activity"/>
    <property type="evidence" value="ECO:0007669"/>
    <property type="project" value="InterPro"/>
</dbReference>
<keyword evidence="3" id="KW-0479">Metal-binding</keyword>
<evidence type="ECO:0000256" key="1">
    <source>
        <dbReference type="ARBA" id="ARBA00001947"/>
    </source>
</evidence>
<dbReference type="EMBL" id="CP037900">
    <property type="protein sequence ID" value="QBP08548.1"/>
    <property type="molecule type" value="Genomic_DNA"/>
</dbReference>
<dbReference type="AlphaFoldDB" id="A0A482IIG3"/>
<accession>A0A482IIG3</accession>
<evidence type="ECO:0000313" key="5">
    <source>
        <dbReference type="EMBL" id="QBP08548.1"/>
    </source>
</evidence>
<evidence type="ECO:0000256" key="4">
    <source>
        <dbReference type="ARBA" id="ARBA00022833"/>
    </source>
</evidence>
<reference evidence="5 6" key="1">
    <citation type="submission" date="2019-03" db="EMBL/GenBank/DDBJ databases">
        <title>Comparative insights into the high quality Complete genome sequence of highly metal resistant Cupriavidus metallidurans strain BS1 isolated from a gold-copper mine.</title>
        <authorList>
            <person name="Mazhar H.S."/>
            <person name="Rensing C."/>
        </authorList>
    </citation>
    <scope>NUCLEOTIDE SEQUENCE [LARGE SCALE GENOMIC DNA]</scope>
    <source>
        <strain evidence="5 6">BS1</strain>
    </source>
</reference>
<dbReference type="Pfam" id="PF05853">
    <property type="entry name" value="BKACE"/>
    <property type="match status" value="1"/>
</dbReference>
<gene>
    <name evidence="5" type="ORF">DDF84_001705</name>
</gene>
<dbReference type="RefSeq" id="WP_017510971.1">
    <property type="nucleotide sequence ID" value="NZ_CP037900.1"/>
</dbReference>
<evidence type="ECO:0000256" key="2">
    <source>
        <dbReference type="ARBA" id="ARBA00022679"/>
    </source>
</evidence>
<keyword evidence="4" id="KW-0862">Zinc</keyword>